<gene>
    <name evidence="2" type="ORF">RRF57_002846</name>
</gene>
<evidence type="ECO:0000256" key="1">
    <source>
        <dbReference type="SAM" id="SignalP"/>
    </source>
</evidence>
<keyword evidence="3" id="KW-1185">Reference proteome</keyword>
<keyword evidence="1" id="KW-0732">Signal</keyword>
<comment type="caution">
    <text evidence="2">The sequence shown here is derived from an EMBL/GenBank/DDBJ whole genome shotgun (WGS) entry which is preliminary data.</text>
</comment>
<name>A0AAN7UKV5_9PEZI</name>
<dbReference type="AlphaFoldDB" id="A0AAN7UKV5"/>
<evidence type="ECO:0008006" key="4">
    <source>
        <dbReference type="Google" id="ProtNLM"/>
    </source>
</evidence>
<organism evidence="2 3">
    <name type="scientific">Xylaria bambusicola</name>
    <dbReference type="NCBI Taxonomy" id="326684"/>
    <lineage>
        <taxon>Eukaryota</taxon>
        <taxon>Fungi</taxon>
        <taxon>Dikarya</taxon>
        <taxon>Ascomycota</taxon>
        <taxon>Pezizomycotina</taxon>
        <taxon>Sordariomycetes</taxon>
        <taxon>Xylariomycetidae</taxon>
        <taxon>Xylariales</taxon>
        <taxon>Xylariaceae</taxon>
        <taxon>Xylaria</taxon>
    </lineage>
</organism>
<protein>
    <recommendedName>
        <fullName evidence="4">Secreted protein</fullName>
    </recommendedName>
</protein>
<dbReference type="EMBL" id="JAWHQM010000005">
    <property type="protein sequence ID" value="KAK5627131.1"/>
    <property type="molecule type" value="Genomic_DNA"/>
</dbReference>
<sequence length="90" mass="9851">MNADLLMVLACVHGLAVLDPSPVIESAVAVAALTRNPVFRRPFLVVDLFGMPRNYLRPQTPQFVDDEAGLFSARENPDHHNQTGCCFSGI</sequence>
<evidence type="ECO:0000313" key="2">
    <source>
        <dbReference type="EMBL" id="KAK5627131.1"/>
    </source>
</evidence>
<reference evidence="2 3" key="1">
    <citation type="submission" date="2023-10" db="EMBL/GenBank/DDBJ databases">
        <title>Draft genome sequence of Xylaria bambusicola isolate GMP-LS, the root and basal stem rot pathogen of sugarcane in Indonesia.</title>
        <authorList>
            <person name="Selvaraj P."/>
            <person name="Muralishankar V."/>
            <person name="Muruganantham S."/>
            <person name="Sp S."/>
            <person name="Haryani S."/>
            <person name="Lau K.J.X."/>
            <person name="Naqvi N.I."/>
        </authorList>
    </citation>
    <scope>NUCLEOTIDE SEQUENCE [LARGE SCALE GENOMIC DNA]</scope>
    <source>
        <strain evidence="2">GMP-LS</strain>
    </source>
</reference>
<dbReference type="Proteomes" id="UP001305414">
    <property type="component" value="Unassembled WGS sequence"/>
</dbReference>
<accession>A0AAN7UKV5</accession>
<proteinExistence type="predicted"/>
<feature type="signal peptide" evidence="1">
    <location>
        <begin position="1"/>
        <end position="18"/>
    </location>
</feature>
<feature type="chain" id="PRO_5042920399" description="Secreted protein" evidence="1">
    <location>
        <begin position="19"/>
        <end position="90"/>
    </location>
</feature>
<evidence type="ECO:0000313" key="3">
    <source>
        <dbReference type="Proteomes" id="UP001305414"/>
    </source>
</evidence>